<evidence type="ECO:0000256" key="2">
    <source>
        <dbReference type="ARBA" id="ARBA00022840"/>
    </source>
</evidence>
<feature type="domain" description="ABC transporter" evidence="3">
    <location>
        <begin position="4"/>
        <end position="201"/>
    </location>
</feature>
<proteinExistence type="predicted"/>
<dbReference type="CDD" id="cd00267">
    <property type="entry name" value="ABC_ATPase"/>
    <property type="match status" value="1"/>
</dbReference>
<dbReference type="InterPro" id="IPR003439">
    <property type="entry name" value="ABC_transporter-like_ATP-bd"/>
</dbReference>
<evidence type="ECO:0000313" key="4">
    <source>
        <dbReference type="EMBL" id="SFD88641.1"/>
    </source>
</evidence>
<dbReference type="Proteomes" id="UP000198611">
    <property type="component" value="Unassembled WGS sequence"/>
</dbReference>
<keyword evidence="2" id="KW-0067">ATP-binding</keyword>
<dbReference type="PROSITE" id="PS50893">
    <property type="entry name" value="ABC_TRANSPORTER_2"/>
    <property type="match status" value="1"/>
</dbReference>
<dbReference type="Pfam" id="PF00005">
    <property type="entry name" value="ABC_tran"/>
    <property type="match status" value="1"/>
</dbReference>
<gene>
    <name evidence="4" type="ORF">SAMN05660831_02538</name>
</gene>
<dbReference type="Gene3D" id="3.40.50.300">
    <property type="entry name" value="P-loop containing nucleotide triphosphate hydrolases"/>
    <property type="match status" value="1"/>
</dbReference>
<organism evidence="4 5">
    <name type="scientific">Thiohalospira halophila DSM 15071</name>
    <dbReference type="NCBI Taxonomy" id="1123397"/>
    <lineage>
        <taxon>Bacteria</taxon>
        <taxon>Pseudomonadati</taxon>
        <taxon>Pseudomonadota</taxon>
        <taxon>Gammaproteobacteria</taxon>
        <taxon>Thiohalospirales</taxon>
        <taxon>Thiohalospiraceae</taxon>
        <taxon>Thiohalospira</taxon>
    </lineage>
</organism>
<name>A0A1I1W0K3_9GAMM</name>
<dbReference type="OrthoDB" id="4408248at2"/>
<dbReference type="PANTHER" id="PTHR43119:SF1">
    <property type="entry name" value="ABC TRANSPORTER DOMAIN-CONTAINING PROTEIN"/>
    <property type="match status" value="1"/>
</dbReference>
<dbReference type="RefSeq" id="WP_093429161.1">
    <property type="nucleotide sequence ID" value="NZ_FOMJ01000011.1"/>
</dbReference>
<dbReference type="EMBL" id="FOMJ01000011">
    <property type="protein sequence ID" value="SFD88641.1"/>
    <property type="molecule type" value="Genomic_DNA"/>
</dbReference>
<protein>
    <submittedName>
        <fullName evidence="4">ABC transporter</fullName>
    </submittedName>
</protein>
<dbReference type="GO" id="GO:0005524">
    <property type="term" value="F:ATP binding"/>
    <property type="evidence" value="ECO:0007669"/>
    <property type="project" value="UniProtKB-KW"/>
</dbReference>
<keyword evidence="1" id="KW-0547">Nucleotide-binding</keyword>
<evidence type="ECO:0000256" key="1">
    <source>
        <dbReference type="ARBA" id="ARBA00022741"/>
    </source>
</evidence>
<accession>A0A1I1W0K3</accession>
<dbReference type="AlphaFoldDB" id="A0A1I1W0K3"/>
<dbReference type="InterPro" id="IPR027417">
    <property type="entry name" value="P-loop_NTPase"/>
</dbReference>
<keyword evidence="5" id="KW-1185">Reference proteome</keyword>
<dbReference type="PANTHER" id="PTHR43119">
    <property type="entry name" value="ABC TRANSPORT PROTEIN ATP-BINDING COMPONENT-RELATED"/>
    <property type="match status" value="1"/>
</dbReference>
<sequence length="201" mass="21441">MARLNARGLTTARIGPLELALAIGECIGLAGPSGSGKTQLLRALADLDARQGALALDGVPADDVEPTEWRRRVGLLPAEPVWWAETVGAHFPLDTDPPLAALGLNRAILQRAPSTCSTGERQRLALARLLARDPQVLLLDEPTANLDAASAGRVVECIRERRDTGVAVLWVAHDEAELGRVADRRLTLVDGRVETGEAAWS</sequence>
<dbReference type="GO" id="GO:0016887">
    <property type="term" value="F:ATP hydrolysis activity"/>
    <property type="evidence" value="ECO:0007669"/>
    <property type="project" value="InterPro"/>
</dbReference>
<dbReference type="InterPro" id="IPR003593">
    <property type="entry name" value="AAA+_ATPase"/>
</dbReference>
<dbReference type="SMART" id="SM00382">
    <property type="entry name" value="AAA"/>
    <property type="match status" value="1"/>
</dbReference>
<evidence type="ECO:0000313" key="5">
    <source>
        <dbReference type="Proteomes" id="UP000198611"/>
    </source>
</evidence>
<evidence type="ECO:0000259" key="3">
    <source>
        <dbReference type="PROSITE" id="PS50893"/>
    </source>
</evidence>
<dbReference type="STRING" id="1123397.SAMN05660831_02538"/>
<dbReference type="SUPFAM" id="SSF52540">
    <property type="entry name" value="P-loop containing nucleoside triphosphate hydrolases"/>
    <property type="match status" value="1"/>
</dbReference>
<reference evidence="4 5" key="1">
    <citation type="submission" date="2016-10" db="EMBL/GenBank/DDBJ databases">
        <authorList>
            <person name="de Groot N.N."/>
        </authorList>
    </citation>
    <scope>NUCLEOTIDE SEQUENCE [LARGE SCALE GENOMIC DNA]</scope>
    <source>
        <strain evidence="4 5">HL3</strain>
    </source>
</reference>